<dbReference type="Gene3D" id="3.30.420.10">
    <property type="entry name" value="Ribonuclease H-like superfamily/Ribonuclease H"/>
    <property type="match status" value="1"/>
</dbReference>
<comment type="caution">
    <text evidence="1">The sequence shown here is derived from an EMBL/GenBank/DDBJ whole genome shotgun (WGS) entry which is preliminary data.</text>
</comment>
<reference evidence="1" key="1">
    <citation type="submission" date="2021-02" db="EMBL/GenBank/DDBJ databases">
        <title>First Annotated Genome of the Yellow-green Alga Tribonema minus.</title>
        <authorList>
            <person name="Mahan K.M."/>
        </authorList>
    </citation>
    <scope>NUCLEOTIDE SEQUENCE</scope>
    <source>
        <strain evidence="1">UTEX B ZZ1240</strain>
    </source>
</reference>
<dbReference type="AlphaFoldDB" id="A0A836CIU3"/>
<dbReference type="Proteomes" id="UP000664859">
    <property type="component" value="Unassembled WGS sequence"/>
</dbReference>
<feature type="non-terminal residue" evidence="1">
    <location>
        <position position="59"/>
    </location>
</feature>
<evidence type="ECO:0000313" key="2">
    <source>
        <dbReference type="Proteomes" id="UP000664859"/>
    </source>
</evidence>
<dbReference type="InterPro" id="IPR036397">
    <property type="entry name" value="RNaseH_sf"/>
</dbReference>
<proteinExistence type="predicted"/>
<name>A0A836CIU3_9STRA</name>
<keyword evidence="2" id="KW-1185">Reference proteome</keyword>
<feature type="non-terminal residue" evidence="1">
    <location>
        <position position="1"/>
    </location>
</feature>
<dbReference type="GO" id="GO:0003676">
    <property type="term" value="F:nucleic acid binding"/>
    <property type="evidence" value="ECO:0007669"/>
    <property type="project" value="InterPro"/>
</dbReference>
<dbReference type="OrthoDB" id="2414538at2759"/>
<evidence type="ECO:0000313" key="1">
    <source>
        <dbReference type="EMBL" id="KAG5187632.1"/>
    </source>
</evidence>
<protein>
    <submittedName>
        <fullName evidence="1">Uncharacterized protein</fullName>
    </submittedName>
</protein>
<dbReference type="InterPro" id="IPR012337">
    <property type="entry name" value="RNaseH-like_sf"/>
</dbReference>
<accession>A0A836CIU3</accession>
<sequence length="59" mass="6749">HHSIIWDLLRGSDEDWQCLAMYCLKDAHLPLLLTEKLSVMVNYIGQLVLQPATLTLTLN</sequence>
<organism evidence="1 2">
    <name type="scientific">Tribonema minus</name>
    <dbReference type="NCBI Taxonomy" id="303371"/>
    <lineage>
        <taxon>Eukaryota</taxon>
        <taxon>Sar</taxon>
        <taxon>Stramenopiles</taxon>
        <taxon>Ochrophyta</taxon>
        <taxon>PX clade</taxon>
        <taxon>Xanthophyceae</taxon>
        <taxon>Tribonematales</taxon>
        <taxon>Tribonemataceae</taxon>
        <taxon>Tribonema</taxon>
    </lineage>
</organism>
<dbReference type="SUPFAM" id="SSF53098">
    <property type="entry name" value="Ribonuclease H-like"/>
    <property type="match status" value="1"/>
</dbReference>
<dbReference type="EMBL" id="JAFCMP010000087">
    <property type="protein sequence ID" value="KAG5187632.1"/>
    <property type="molecule type" value="Genomic_DNA"/>
</dbReference>
<gene>
    <name evidence="1" type="ORF">JKP88DRAFT_145759</name>
</gene>